<evidence type="ECO:0008006" key="8">
    <source>
        <dbReference type="Google" id="ProtNLM"/>
    </source>
</evidence>
<evidence type="ECO:0000256" key="6">
    <source>
        <dbReference type="SAM" id="Phobius"/>
    </source>
</evidence>
<evidence type="ECO:0000256" key="4">
    <source>
        <dbReference type="ARBA" id="ARBA00023136"/>
    </source>
</evidence>
<feature type="transmembrane region" description="Helical" evidence="6">
    <location>
        <begin position="327"/>
        <end position="350"/>
    </location>
</feature>
<gene>
    <name evidence="7" type="ORF">BRAN1462_LOCUS42835</name>
</gene>
<dbReference type="EMBL" id="HBGW01067156">
    <property type="protein sequence ID" value="CAD9616034.1"/>
    <property type="molecule type" value="Transcribed_RNA"/>
</dbReference>
<dbReference type="InterPro" id="IPR004776">
    <property type="entry name" value="Mem_transp_PIN-like"/>
</dbReference>
<feature type="transmembrane region" description="Helical" evidence="6">
    <location>
        <begin position="64"/>
        <end position="87"/>
    </location>
</feature>
<feature type="transmembrane region" description="Helical" evidence="6">
    <location>
        <begin position="30"/>
        <end position="52"/>
    </location>
</feature>
<feature type="transmembrane region" description="Helical" evidence="6">
    <location>
        <begin position="398"/>
        <end position="419"/>
    </location>
</feature>
<reference evidence="7" key="1">
    <citation type="submission" date="2021-01" db="EMBL/GenBank/DDBJ databases">
        <authorList>
            <person name="Corre E."/>
            <person name="Pelletier E."/>
            <person name="Niang G."/>
            <person name="Scheremetjew M."/>
            <person name="Finn R."/>
            <person name="Kale V."/>
            <person name="Holt S."/>
            <person name="Cochrane G."/>
            <person name="Meng A."/>
            <person name="Brown T."/>
            <person name="Cohen L."/>
        </authorList>
    </citation>
    <scope>NUCLEOTIDE SEQUENCE</scope>
    <source>
        <strain evidence="7">RCC3387</strain>
    </source>
</reference>
<dbReference type="GO" id="GO:0055085">
    <property type="term" value="P:transmembrane transport"/>
    <property type="evidence" value="ECO:0007669"/>
    <property type="project" value="InterPro"/>
</dbReference>
<keyword evidence="3 6" id="KW-1133">Transmembrane helix</keyword>
<name>A0A7S2LTN9_9DINO</name>
<feature type="region of interest" description="Disordered" evidence="5">
    <location>
        <begin position="131"/>
        <end position="153"/>
    </location>
</feature>
<dbReference type="Pfam" id="PF03547">
    <property type="entry name" value="Mem_trans"/>
    <property type="match status" value="1"/>
</dbReference>
<organism evidence="7">
    <name type="scientific">Zooxanthella nutricula</name>
    <dbReference type="NCBI Taxonomy" id="1333877"/>
    <lineage>
        <taxon>Eukaryota</taxon>
        <taxon>Sar</taxon>
        <taxon>Alveolata</taxon>
        <taxon>Dinophyceae</taxon>
        <taxon>Peridiniales</taxon>
        <taxon>Peridiniales incertae sedis</taxon>
        <taxon>Zooxanthella</taxon>
    </lineage>
</organism>
<dbReference type="PANTHER" id="PTHR31419">
    <property type="entry name" value="PROTEIN PIN-LIKES 2"/>
    <property type="match status" value="1"/>
</dbReference>
<feature type="transmembrane region" description="Helical" evidence="6">
    <location>
        <begin position="362"/>
        <end position="386"/>
    </location>
</feature>
<evidence type="ECO:0000256" key="2">
    <source>
        <dbReference type="ARBA" id="ARBA00022692"/>
    </source>
</evidence>
<dbReference type="InterPro" id="IPR039305">
    <property type="entry name" value="PILS2/6"/>
</dbReference>
<keyword evidence="4 6" id="KW-0472">Membrane</keyword>
<dbReference type="GO" id="GO:0016020">
    <property type="term" value="C:membrane"/>
    <property type="evidence" value="ECO:0007669"/>
    <property type="project" value="UniProtKB-SubCell"/>
</dbReference>
<evidence type="ECO:0000256" key="3">
    <source>
        <dbReference type="ARBA" id="ARBA00022989"/>
    </source>
</evidence>
<protein>
    <recommendedName>
        <fullName evidence="8">Auxin efflux carrier component</fullName>
    </recommendedName>
</protein>
<feature type="transmembrane region" description="Helical" evidence="6">
    <location>
        <begin position="99"/>
        <end position="123"/>
    </location>
</feature>
<comment type="subcellular location">
    <subcellularLocation>
        <location evidence="1">Membrane</location>
        <topology evidence="1">Multi-pass membrane protein</topology>
    </subcellularLocation>
</comment>
<evidence type="ECO:0000256" key="1">
    <source>
        <dbReference type="ARBA" id="ARBA00004141"/>
    </source>
</evidence>
<accession>A0A7S2LTN9</accession>
<evidence type="ECO:0000313" key="7">
    <source>
        <dbReference type="EMBL" id="CAD9616034.1"/>
    </source>
</evidence>
<dbReference type="AlphaFoldDB" id="A0A7S2LTN9"/>
<proteinExistence type="predicted"/>
<sequence>MSDAVIKLLLPCLLFTRILPTMSMDMLPRFAWLAIANLTYVTLGSFIGWAAVLLTGASKDSRRILALLPAIGHANSIPFMLIPFLIAQAPGFNEQDAHIAVGYVGLYLVMHSITLWGVGIAVIGKQREGDEVADAPGAGDRGGADIDSDPGAVPRWRCGARSGAVDTMESSAPMAPAPQSVGRPAASGEGVGADANSAAVSDFGALAAEEGVAHPNQAVVATMLLKALSPAGEATWAGCANRARYSWRQWVPQWLNRPMAAASISAVLGLIPSVQEAFASPHGGLNFLFGALDKLGQAGPAVALLSVGALFASAGTPRPSAAGGAGAVAMMVLGRLVILPACAIPLWVAVRYSVPFFPQDRLLMVVICIECCTPTAYNLVTICTALGRRDNELVVGIFYQNVAAIFTMTAWAAIIFSYVV</sequence>
<keyword evidence="2 6" id="KW-0812">Transmembrane</keyword>
<feature type="region of interest" description="Disordered" evidence="5">
    <location>
        <begin position="167"/>
        <end position="193"/>
    </location>
</feature>
<dbReference type="PANTHER" id="PTHR31419:SF1">
    <property type="entry name" value="PROTEIN PIN-LIKES 6"/>
    <property type="match status" value="1"/>
</dbReference>
<evidence type="ECO:0000256" key="5">
    <source>
        <dbReference type="SAM" id="MobiDB-lite"/>
    </source>
</evidence>